<dbReference type="RefSeq" id="WP_045797316.1">
    <property type="nucleotide sequence ID" value="NZ_LANP01000015.1"/>
</dbReference>
<evidence type="ECO:0000313" key="2">
    <source>
        <dbReference type="Proteomes" id="UP000033616"/>
    </source>
</evidence>
<dbReference type="Proteomes" id="UP000033616">
    <property type="component" value="Unassembled WGS sequence"/>
</dbReference>
<organism evidence="1 2">
    <name type="scientific">Orientia chuto str. Dubai</name>
    <dbReference type="NCBI Taxonomy" id="1359168"/>
    <lineage>
        <taxon>Bacteria</taxon>
        <taxon>Pseudomonadati</taxon>
        <taxon>Pseudomonadota</taxon>
        <taxon>Alphaproteobacteria</taxon>
        <taxon>Rickettsiales</taxon>
        <taxon>Rickettsiaceae</taxon>
        <taxon>Rickettsieae</taxon>
        <taxon>Orientia</taxon>
    </lineage>
</organism>
<dbReference type="PATRIC" id="fig|1359168.3.peg.258"/>
<sequence length="69" mass="8274">MQVTPFERPKSVSQQQISEEEYLIELSKHSNSIWYKVRRSLIKTYGYAADKSWFSELEVIQEDNVNKKY</sequence>
<reference evidence="1 2" key="1">
    <citation type="submission" date="2015-02" db="EMBL/GenBank/DDBJ databases">
        <title>Genome Sequencing of Rickettsiales.</title>
        <authorList>
            <person name="Daugherty S.C."/>
            <person name="Su Q."/>
            <person name="Abolude K."/>
            <person name="Beier-Sexton M."/>
            <person name="Carlyon J.A."/>
            <person name="Carter R."/>
            <person name="Day N.P."/>
            <person name="Dumler S.J."/>
            <person name="Dyachenko V."/>
            <person name="Godinez A."/>
            <person name="Kurtti T.J."/>
            <person name="Lichay M."/>
            <person name="Mullins K.E."/>
            <person name="Ott S."/>
            <person name="Pappas-Brown V."/>
            <person name="Paris D.H."/>
            <person name="Patel P."/>
            <person name="Richards A.L."/>
            <person name="Sadzewicz L."/>
            <person name="Sears K."/>
            <person name="Seidman D."/>
            <person name="Sengamalay N."/>
            <person name="Stenos J."/>
            <person name="Tallon L.J."/>
            <person name="Vincent G."/>
            <person name="Fraser C.M."/>
            <person name="Munderloh U."/>
            <person name="Dunning-Hotopp J.C."/>
        </authorList>
    </citation>
    <scope>NUCLEOTIDE SEQUENCE [LARGE SCALE GENOMIC DNA]</scope>
    <source>
        <strain evidence="1 2">Fuller</strain>
    </source>
</reference>
<proteinExistence type="predicted"/>
<protein>
    <submittedName>
        <fullName evidence="1">Uncharacterized protein</fullName>
    </submittedName>
</protein>
<comment type="caution">
    <text evidence="1">The sequence shown here is derived from an EMBL/GenBank/DDBJ whole genome shotgun (WGS) entry which is preliminary data.</text>
</comment>
<accession>A0A0F3MJL8</accession>
<evidence type="ECO:0000313" key="1">
    <source>
        <dbReference type="EMBL" id="KJV55945.1"/>
    </source>
</evidence>
<keyword evidence="2" id="KW-1185">Reference proteome</keyword>
<name>A0A0F3MJL8_9RICK</name>
<dbReference type="EMBL" id="LANP01000015">
    <property type="protein sequence ID" value="KJV55945.1"/>
    <property type="molecule type" value="Genomic_DNA"/>
</dbReference>
<dbReference type="AlphaFoldDB" id="A0A0F3MJL8"/>
<gene>
    <name evidence="1" type="ORF">OCHUTO_0650</name>
</gene>